<organism evidence="1 2">
    <name type="scientific">Toxocara canis</name>
    <name type="common">Canine roundworm</name>
    <dbReference type="NCBI Taxonomy" id="6265"/>
    <lineage>
        <taxon>Eukaryota</taxon>
        <taxon>Metazoa</taxon>
        <taxon>Ecdysozoa</taxon>
        <taxon>Nematoda</taxon>
        <taxon>Chromadorea</taxon>
        <taxon>Rhabditida</taxon>
        <taxon>Spirurina</taxon>
        <taxon>Ascaridomorpha</taxon>
        <taxon>Ascaridoidea</taxon>
        <taxon>Toxocaridae</taxon>
        <taxon>Toxocara</taxon>
    </lineage>
</organism>
<dbReference type="EMBL" id="JPKZ01001101">
    <property type="protein sequence ID" value="KHN83954.1"/>
    <property type="molecule type" value="Genomic_DNA"/>
</dbReference>
<evidence type="ECO:0000313" key="2">
    <source>
        <dbReference type="Proteomes" id="UP000031036"/>
    </source>
</evidence>
<keyword evidence="2" id="KW-1185">Reference proteome</keyword>
<proteinExistence type="predicted"/>
<name>A0A0B2VRK1_TOXCA</name>
<dbReference type="Proteomes" id="UP000031036">
    <property type="component" value="Unassembled WGS sequence"/>
</dbReference>
<accession>A0A0B2VRK1</accession>
<comment type="caution">
    <text evidence="1">The sequence shown here is derived from an EMBL/GenBank/DDBJ whole genome shotgun (WGS) entry which is preliminary data.</text>
</comment>
<reference evidence="1 2" key="1">
    <citation type="submission" date="2014-11" db="EMBL/GenBank/DDBJ databases">
        <title>Genetic blueprint of the zoonotic pathogen Toxocara canis.</title>
        <authorList>
            <person name="Zhu X.-Q."/>
            <person name="Korhonen P.K."/>
            <person name="Cai H."/>
            <person name="Young N.D."/>
            <person name="Nejsum P."/>
            <person name="von Samson-Himmelstjerna G."/>
            <person name="Boag P.R."/>
            <person name="Tan P."/>
            <person name="Li Q."/>
            <person name="Min J."/>
            <person name="Yang Y."/>
            <person name="Wang X."/>
            <person name="Fang X."/>
            <person name="Hall R.S."/>
            <person name="Hofmann A."/>
            <person name="Sternberg P.W."/>
            <person name="Jex A.R."/>
            <person name="Gasser R.B."/>
        </authorList>
    </citation>
    <scope>NUCLEOTIDE SEQUENCE [LARGE SCALE GENOMIC DNA]</scope>
    <source>
        <strain evidence="1">PN_DK_2014</strain>
    </source>
</reference>
<evidence type="ECO:0000313" key="1">
    <source>
        <dbReference type="EMBL" id="KHN83954.1"/>
    </source>
</evidence>
<sequence>MDAFWVTALVGSFIMNCYRAATPEPISHKEFVELSRAYLEKFGEPHTNACTLLGTLPGPGNTRKWLDGSTSRFLVDAPDHRELCLGADGEIYAREEKKFLVICQCDYVSDHLHSTVGPFIAQTKQKSY</sequence>
<protein>
    <submittedName>
        <fullName evidence="1">Uncharacterized protein</fullName>
    </submittedName>
</protein>
<gene>
    <name evidence="1" type="ORF">Tcan_03363</name>
</gene>
<dbReference type="AlphaFoldDB" id="A0A0B2VRK1"/>